<dbReference type="Pfam" id="PF00335">
    <property type="entry name" value="Tetraspanin"/>
    <property type="match status" value="1"/>
</dbReference>
<keyword evidence="9" id="KW-1185">Reference proteome</keyword>
<dbReference type="PANTHER" id="PTHR19282">
    <property type="entry name" value="TETRASPANIN"/>
    <property type="match status" value="1"/>
</dbReference>
<feature type="disulfide bond" evidence="6">
    <location>
        <begin position="145"/>
        <end position="176"/>
    </location>
</feature>
<dbReference type="EMBL" id="MTYJ01000025">
    <property type="protein sequence ID" value="OQV21208.1"/>
    <property type="molecule type" value="Genomic_DNA"/>
</dbReference>
<keyword evidence="3 7" id="KW-0812">Transmembrane</keyword>
<keyword evidence="4 7" id="KW-1133">Transmembrane helix</keyword>
<dbReference type="CDD" id="cd03127">
    <property type="entry name" value="tetraspanin_LEL"/>
    <property type="match status" value="1"/>
</dbReference>
<reference evidence="9" key="1">
    <citation type="submission" date="2017-01" db="EMBL/GenBank/DDBJ databases">
        <title>Comparative genomics of anhydrobiosis in the tardigrade Hypsibius dujardini.</title>
        <authorList>
            <person name="Yoshida Y."/>
            <person name="Koutsovoulos G."/>
            <person name="Laetsch D."/>
            <person name="Stevens L."/>
            <person name="Kumar S."/>
            <person name="Horikawa D."/>
            <person name="Ishino K."/>
            <person name="Komine S."/>
            <person name="Tomita M."/>
            <person name="Blaxter M."/>
            <person name="Arakawa K."/>
        </authorList>
    </citation>
    <scope>NUCLEOTIDE SEQUENCE [LARGE SCALE GENOMIC DNA]</scope>
    <source>
        <strain evidence="9">Z151</strain>
    </source>
</reference>
<evidence type="ECO:0000256" key="5">
    <source>
        <dbReference type="ARBA" id="ARBA00023136"/>
    </source>
</evidence>
<evidence type="ECO:0000256" key="4">
    <source>
        <dbReference type="ARBA" id="ARBA00022989"/>
    </source>
</evidence>
<dbReference type="Gene3D" id="1.10.1450.10">
    <property type="entry name" value="Tetraspanin"/>
    <property type="match status" value="1"/>
</dbReference>
<evidence type="ECO:0000256" key="1">
    <source>
        <dbReference type="ARBA" id="ARBA00004141"/>
    </source>
</evidence>
<dbReference type="SUPFAM" id="SSF48652">
    <property type="entry name" value="Tetraspanin"/>
    <property type="match status" value="1"/>
</dbReference>
<feature type="transmembrane region" description="Helical" evidence="7">
    <location>
        <begin position="51"/>
        <end position="73"/>
    </location>
</feature>
<comment type="caution">
    <text evidence="8">The sequence shown here is derived from an EMBL/GenBank/DDBJ whole genome shotgun (WGS) entry which is preliminary data.</text>
</comment>
<sequence>MGLTIGQSLLKWLILFFNLLFWISGIVLIIAGAVCQTVYRPYLSFLDDEYFGAPVLLIVVGSVITIIAFFGCCGSAKESYCMLMTFAVLLGFIFVLEFAGGIAGYVQKGKITGYLENNMAKSIKQYNKTTGPAAVWDGLQMSSGCCGVRSYTDWKNSPTPPTVPESCCRVNSNETCSAAIRQNFPSLETDCSAVSANGTCPIYAEGCLSGLSNRLRDSIGIVAGVGVGIAFIQIIGIVLSCYLARRIRRGYSYAA</sequence>
<protein>
    <recommendedName>
        <fullName evidence="7">Tetraspanin</fullName>
    </recommendedName>
</protein>
<dbReference type="GO" id="GO:0005886">
    <property type="term" value="C:plasma membrane"/>
    <property type="evidence" value="ECO:0007669"/>
    <property type="project" value="TreeGrafter"/>
</dbReference>
<dbReference type="Proteomes" id="UP000192578">
    <property type="component" value="Unassembled WGS sequence"/>
</dbReference>
<evidence type="ECO:0000256" key="6">
    <source>
        <dbReference type="PIRSR" id="PIRSR002419-1"/>
    </source>
</evidence>
<comment type="similarity">
    <text evidence="2 7">Belongs to the tetraspanin (TM4SF) family.</text>
</comment>
<evidence type="ECO:0000313" key="9">
    <source>
        <dbReference type="Proteomes" id="UP000192578"/>
    </source>
</evidence>
<comment type="subcellular location">
    <subcellularLocation>
        <location evidence="1 7">Membrane</location>
        <topology evidence="1 7">Multi-pass membrane protein</topology>
    </subcellularLocation>
</comment>
<keyword evidence="5 7" id="KW-0472">Membrane</keyword>
<evidence type="ECO:0000256" key="7">
    <source>
        <dbReference type="RuleBase" id="RU361218"/>
    </source>
</evidence>
<keyword evidence="6" id="KW-1015">Disulfide bond</keyword>
<evidence type="ECO:0000256" key="3">
    <source>
        <dbReference type="ARBA" id="ARBA00022692"/>
    </source>
</evidence>
<feature type="transmembrane region" description="Helical" evidence="7">
    <location>
        <begin position="219"/>
        <end position="244"/>
    </location>
</feature>
<dbReference type="OrthoDB" id="10033535at2759"/>
<dbReference type="PANTHER" id="PTHR19282:SF456">
    <property type="entry name" value="CD63 MOLECULE"/>
    <property type="match status" value="1"/>
</dbReference>
<feature type="transmembrane region" description="Helical" evidence="7">
    <location>
        <begin position="12"/>
        <end position="39"/>
    </location>
</feature>
<name>A0A1W0X189_HYPEX</name>
<dbReference type="InterPro" id="IPR018499">
    <property type="entry name" value="Tetraspanin/Peripherin"/>
</dbReference>
<dbReference type="InterPro" id="IPR000301">
    <property type="entry name" value="Tetraspanin_animals"/>
</dbReference>
<organism evidence="8 9">
    <name type="scientific">Hypsibius exemplaris</name>
    <name type="common">Freshwater tardigrade</name>
    <dbReference type="NCBI Taxonomy" id="2072580"/>
    <lineage>
        <taxon>Eukaryota</taxon>
        <taxon>Metazoa</taxon>
        <taxon>Ecdysozoa</taxon>
        <taxon>Tardigrada</taxon>
        <taxon>Eutardigrada</taxon>
        <taxon>Parachela</taxon>
        <taxon>Hypsibioidea</taxon>
        <taxon>Hypsibiidae</taxon>
        <taxon>Hypsibius</taxon>
    </lineage>
</organism>
<dbReference type="PIRSF" id="PIRSF002419">
    <property type="entry name" value="Tetraspanin"/>
    <property type="match status" value="1"/>
</dbReference>
<accession>A0A1W0X189</accession>
<dbReference type="AlphaFoldDB" id="A0A1W0X189"/>
<feature type="transmembrane region" description="Helical" evidence="7">
    <location>
        <begin position="80"/>
        <end position="106"/>
    </location>
</feature>
<gene>
    <name evidence="8" type="ORF">BV898_04966</name>
</gene>
<proteinExistence type="inferred from homology"/>
<evidence type="ECO:0000256" key="2">
    <source>
        <dbReference type="ARBA" id="ARBA00006840"/>
    </source>
</evidence>
<dbReference type="InterPro" id="IPR008952">
    <property type="entry name" value="Tetraspanin_EC2_sf"/>
</dbReference>
<evidence type="ECO:0000313" key="8">
    <source>
        <dbReference type="EMBL" id="OQV21208.1"/>
    </source>
</evidence>
<feature type="disulfide bond" evidence="6">
    <location>
        <begin position="146"/>
        <end position="167"/>
    </location>
</feature>
<dbReference type="PRINTS" id="PR00259">
    <property type="entry name" value="TMFOUR"/>
</dbReference>